<protein>
    <submittedName>
        <fullName evidence="4">TauD/TfdA family dioxygenase</fullName>
    </submittedName>
</protein>
<dbReference type="InterPro" id="IPR003819">
    <property type="entry name" value="TauD/TfdA-like"/>
</dbReference>
<name>A0ABV5YFX8_9ACTN</name>
<keyword evidence="2" id="KW-0408">Iron</keyword>
<comment type="caution">
    <text evidence="4">The sequence shown here is derived from an EMBL/GenBank/DDBJ whole genome shotgun (WGS) entry which is preliminary data.</text>
</comment>
<keyword evidence="4" id="KW-0223">Dioxygenase</keyword>
<evidence type="ECO:0000256" key="2">
    <source>
        <dbReference type="ARBA" id="ARBA00023004"/>
    </source>
</evidence>
<evidence type="ECO:0000259" key="3">
    <source>
        <dbReference type="Pfam" id="PF02668"/>
    </source>
</evidence>
<dbReference type="GO" id="GO:0051213">
    <property type="term" value="F:dioxygenase activity"/>
    <property type="evidence" value="ECO:0007669"/>
    <property type="project" value="UniProtKB-KW"/>
</dbReference>
<proteinExistence type="predicted"/>
<feature type="domain" description="TauD/TfdA-like" evidence="3">
    <location>
        <begin position="76"/>
        <end position="286"/>
    </location>
</feature>
<organism evidence="4 5">
    <name type="scientific">Actinoallomurus acaciae</name>
    <dbReference type="NCBI Taxonomy" id="502577"/>
    <lineage>
        <taxon>Bacteria</taxon>
        <taxon>Bacillati</taxon>
        <taxon>Actinomycetota</taxon>
        <taxon>Actinomycetes</taxon>
        <taxon>Streptosporangiales</taxon>
        <taxon>Thermomonosporaceae</taxon>
        <taxon>Actinoallomurus</taxon>
    </lineage>
</organism>
<sequence length="312" mass="32955">MTMTDHLISVPGAISAQLAGVCSLATEGHRWSAGNVAAARRVLADEQSRTLIDALTERVSRRVGSAPGWAVLELPDRLGDEDLQRAAAGVLAALGRPFFSIDVGGGRLWIGNESSPDGDAASFGGFGLNRLHIDAPNVEYVPDYTSLLVMRADPAGGGASVVGDLGAAFAELSDCDQAALARPIYFEGRAEGLHGVGEPRLPFPVLERVGGRRWIRWAAKMLDDPRNAGHTAALEHFAAALARHTMSVMLRRGRLLIADQQRIAHGRAALGDQTGLADGTRRWLVQAKVAYDAHAPAQHPAPASSPVGGRHA</sequence>
<dbReference type="EMBL" id="JBHLZP010000114">
    <property type="protein sequence ID" value="MFB9833952.1"/>
    <property type="molecule type" value="Genomic_DNA"/>
</dbReference>
<dbReference type="SUPFAM" id="SSF51197">
    <property type="entry name" value="Clavaminate synthase-like"/>
    <property type="match status" value="1"/>
</dbReference>
<dbReference type="Proteomes" id="UP001589627">
    <property type="component" value="Unassembled WGS sequence"/>
</dbReference>
<dbReference type="Pfam" id="PF02668">
    <property type="entry name" value="TauD"/>
    <property type="match status" value="1"/>
</dbReference>
<keyword evidence="5" id="KW-1185">Reference proteome</keyword>
<dbReference type="InterPro" id="IPR042098">
    <property type="entry name" value="TauD-like_sf"/>
</dbReference>
<reference evidence="4 5" key="1">
    <citation type="submission" date="2024-09" db="EMBL/GenBank/DDBJ databases">
        <authorList>
            <person name="Sun Q."/>
            <person name="Mori K."/>
        </authorList>
    </citation>
    <scope>NUCLEOTIDE SEQUENCE [LARGE SCALE GENOMIC DNA]</scope>
    <source>
        <strain evidence="4 5">TBRC 0563</strain>
    </source>
</reference>
<dbReference type="Gene3D" id="3.60.130.10">
    <property type="entry name" value="Clavaminate synthase-like"/>
    <property type="match status" value="1"/>
</dbReference>
<evidence type="ECO:0000256" key="1">
    <source>
        <dbReference type="ARBA" id="ARBA00023002"/>
    </source>
</evidence>
<keyword evidence="1" id="KW-0560">Oxidoreductase</keyword>
<dbReference type="RefSeq" id="WP_378202604.1">
    <property type="nucleotide sequence ID" value="NZ_JBHLZP010000114.1"/>
</dbReference>
<accession>A0ABV5YFX8</accession>
<gene>
    <name evidence="4" type="ORF">ACFFNX_17345</name>
</gene>
<evidence type="ECO:0000313" key="4">
    <source>
        <dbReference type="EMBL" id="MFB9833952.1"/>
    </source>
</evidence>
<evidence type="ECO:0000313" key="5">
    <source>
        <dbReference type="Proteomes" id="UP001589627"/>
    </source>
</evidence>